<accession>A0A7H0GYV5</accession>
<dbReference type="AlphaFoldDB" id="A0A7H0GYV5"/>
<proteinExistence type="predicted"/>
<evidence type="ECO:0000313" key="1">
    <source>
        <dbReference type="EMBL" id="QNP53471.1"/>
    </source>
</evidence>
<sequence>MSYSNMLGKFSKVRPNKIRVAAWGLLPTKNSNPVLVTELVNPTNGTKLIWEGVTFGKDQKYGRWIRRYADITLPPEATYDTQIFVYAWNNGGIEPAYVDDLEITILE</sequence>
<dbReference type="EMBL" id="CP060784">
    <property type="protein sequence ID" value="QNP53471.1"/>
    <property type="molecule type" value="Genomic_DNA"/>
</dbReference>
<keyword evidence="2" id="KW-1185">Reference proteome</keyword>
<dbReference type="KEGG" id="hqi:H9L05_07805"/>
<dbReference type="Gene3D" id="2.60.120.260">
    <property type="entry name" value="Galactose-binding domain-like"/>
    <property type="match status" value="1"/>
</dbReference>
<organism evidence="1 2">
    <name type="scientific">Hymenobacter qilianensis</name>
    <dbReference type="NCBI Taxonomy" id="1385715"/>
    <lineage>
        <taxon>Bacteria</taxon>
        <taxon>Pseudomonadati</taxon>
        <taxon>Bacteroidota</taxon>
        <taxon>Cytophagia</taxon>
        <taxon>Cytophagales</taxon>
        <taxon>Hymenobacteraceae</taxon>
        <taxon>Hymenobacter</taxon>
    </lineage>
</organism>
<evidence type="ECO:0000313" key="2">
    <source>
        <dbReference type="Proteomes" id="UP000516093"/>
    </source>
</evidence>
<reference evidence="1 2" key="1">
    <citation type="submission" date="2020-08" db="EMBL/GenBank/DDBJ databases">
        <title>Genome sequence of Hymenobacter qilianensis JCM 19763T.</title>
        <authorList>
            <person name="Hyun D.-W."/>
            <person name="Bae J.-W."/>
        </authorList>
    </citation>
    <scope>NUCLEOTIDE SEQUENCE [LARGE SCALE GENOMIC DNA]</scope>
    <source>
        <strain evidence="1 2">JCM 19763</strain>
    </source>
</reference>
<dbReference type="RefSeq" id="WP_187733685.1">
    <property type="nucleotide sequence ID" value="NZ_CP060784.1"/>
</dbReference>
<name>A0A7H0GYV5_9BACT</name>
<gene>
    <name evidence="1" type="ORF">H9L05_07805</name>
</gene>
<dbReference type="Proteomes" id="UP000516093">
    <property type="component" value="Chromosome"/>
</dbReference>
<protein>
    <submittedName>
        <fullName evidence="1">Uncharacterized protein</fullName>
    </submittedName>
</protein>